<dbReference type="PANTHER" id="PTHR12411">
    <property type="entry name" value="CYSTEINE PROTEASE FAMILY C1-RELATED"/>
    <property type="match status" value="1"/>
</dbReference>
<dbReference type="SMART" id="SM00645">
    <property type="entry name" value="Pept_C1"/>
    <property type="match status" value="1"/>
</dbReference>
<evidence type="ECO:0000259" key="4">
    <source>
        <dbReference type="SMART" id="SM00848"/>
    </source>
</evidence>
<dbReference type="Pfam" id="PF00112">
    <property type="entry name" value="Peptidase_C1"/>
    <property type="match status" value="1"/>
</dbReference>
<dbReference type="GO" id="GO:0006508">
    <property type="term" value="P:proteolysis"/>
    <property type="evidence" value="ECO:0007669"/>
    <property type="project" value="InterPro"/>
</dbReference>
<dbReference type="InterPro" id="IPR039417">
    <property type="entry name" value="Peptidase_C1A_papain-like"/>
</dbReference>
<proteinExistence type="inferred from homology"/>
<dbReference type="InterPro" id="IPR013201">
    <property type="entry name" value="Prot_inhib_I29"/>
</dbReference>
<reference evidence="6" key="1">
    <citation type="submission" date="2022-11" db="UniProtKB">
        <authorList>
            <consortium name="WormBaseParasite"/>
        </authorList>
    </citation>
    <scope>IDENTIFICATION</scope>
</reference>
<evidence type="ECO:0000256" key="1">
    <source>
        <dbReference type="ARBA" id="ARBA00008455"/>
    </source>
</evidence>
<feature type="transmembrane region" description="Helical" evidence="2">
    <location>
        <begin position="43"/>
        <end position="63"/>
    </location>
</feature>
<evidence type="ECO:0000259" key="3">
    <source>
        <dbReference type="SMART" id="SM00645"/>
    </source>
</evidence>
<dbReference type="CDD" id="cd02248">
    <property type="entry name" value="Peptidase_C1A"/>
    <property type="match status" value="1"/>
</dbReference>
<dbReference type="AlphaFoldDB" id="A0A914DC63"/>
<keyword evidence="2" id="KW-1133">Transmembrane helix</keyword>
<comment type="similarity">
    <text evidence="1">Belongs to the peptidase C1 family.</text>
</comment>
<dbReference type="SUPFAM" id="SSF54001">
    <property type="entry name" value="Cysteine proteinases"/>
    <property type="match status" value="1"/>
</dbReference>
<dbReference type="GO" id="GO:0008234">
    <property type="term" value="F:cysteine-type peptidase activity"/>
    <property type="evidence" value="ECO:0007669"/>
    <property type="project" value="InterPro"/>
</dbReference>
<feature type="domain" description="Cathepsin propeptide inhibitor" evidence="4">
    <location>
        <begin position="96"/>
        <end position="156"/>
    </location>
</feature>
<feature type="domain" description="Peptidase C1A papain C-terminal" evidence="3">
    <location>
        <begin position="193"/>
        <end position="418"/>
    </location>
</feature>
<dbReference type="InterPro" id="IPR013128">
    <property type="entry name" value="Peptidase_C1A"/>
</dbReference>
<dbReference type="Proteomes" id="UP000887540">
    <property type="component" value="Unplaced"/>
</dbReference>
<organism evidence="5 6">
    <name type="scientific">Acrobeloides nanus</name>
    <dbReference type="NCBI Taxonomy" id="290746"/>
    <lineage>
        <taxon>Eukaryota</taxon>
        <taxon>Metazoa</taxon>
        <taxon>Ecdysozoa</taxon>
        <taxon>Nematoda</taxon>
        <taxon>Chromadorea</taxon>
        <taxon>Rhabditida</taxon>
        <taxon>Tylenchina</taxon>
        <taxon>Cephalobomorpha</taxon>
        <taxon>Cephaloboidea</taxon>
        <taxon>Cephalobidae</taxon>
        <taxon>Acrobeloides</taxon>
    </lineage>
</organism>
<dbReference type="WBParaSite" id="ACRNAN_scaffold2335.g25942.t1">
    <property type="protein sequence ID" value="ACRNAN_scaffold2335.g25942.t1"/>
    <property type="gene ID" value="ACRNAN_scaffold2335.g25942"/>
</dbReference>
<protein>
    <submittedName>
        <fullName evidence="6">Papain family cysteine protease</fullName>
    </submittedName>
</protein>
<dbReference type="Gene3D" id="3.90.70.10">
    <property type="entry name" value="Cysteine proteinases"/>
    <property type="match status" value="1"/>
</dbReference>
<dbReference type="PRINTS" id="PR00705">
    <property type="entry name" value="PAPAIN"/>
</dbReference>
<dbReference type="PROSITE" id="PS00639">
    <property type="entry name" value="THIOL_PROTEASE_HIS"/>
    <property type="match status" value="1"/>
</dbReference>
<name>A0A914DC63_9BILA</name>
<dbReference type="SMART" id="SM00848">
    <property type="entry name" value="Inhibitor_I29"/>
    <property type="match status" value="1"/>
</dbReference>
<evidence type="ECO:0000313" key="5">
    <source>
        <dbReference type="Proteomes" id="UP000887540"/>
    </source>
</evidence>
<keyword evidence="5" id="KW-1185">Reference proteome</keyword>
<evidence type="ECO:0000313" key="6">
    <source>
        <dbReference type="WBParaSite" id="ACRNAN_scaffold2335.g25942.t1"/>
    </source>
</evidence>
<accession>A0A914DC63</accession>
<sequence>MKPNYHLVINDENPYGSTISLEPLLMRKPNGHTLYQSLFLKTIYLAIFVITLTLVTFIFMSIFEPKGFPFPPENVEKKSEESIFDFSYELEHVKFFDEFKNAFNKKYESLQDEAERFSIFREEYIKIREYHKTQENSITKTQYGVNGLSDMSEEEFAQLLLPKGHFDKMKKTAKFIKTRPREWETVGKSLDDYPPSFDWREKGVITPVKAQKIDGGGYCGSCWAFACAATVESAHAIKYGVQELRNLSTQQLLDCDLNDDGCGGGEPEKAFRYIHEHGLTTWESYPYIAEDWHNNTCKLHGNDTEKTSFEVAYFLHPDELSIIDWLVNFGPVNVAINVPPDMKPYTGGIYKPSDHDCIFKLIGTHALNIVGYGKSEKGEKYWIIKNSWGTDWGIENGYIHFARGINTCGVEDKPIGLLG</sequence>
<dbReference type="InterPro" id="IPR038765">
    <property type="entry name" value="Papain-like_cys_pep_sf"/>
</dbReference>
<keyword evidence="2" id="KW-0812">Transmembrane</keyword>
<dbReference type="InterPro" id="IPR000668">
    <property type="entry name" value="Peptidase_C1A_C"/>
</dbReference>
<evidence type="ECO:0000256" key="2">
    <source>
        <dbReference type="SAM" id="Phobius"/>
    </source>
</evidence>
<keyword evidence="2" id="KW-0472">Membrane</keyword>
<dbReference type="InterPro" id="IPR025660">
    <property type="entry name" value="Pept_his_AS"/>
</dbReference>
<dbReference type="FunFam" id="3.90.70.10:FF:000103">
    <property type="entry name" value="Hypothetical LOC496748"/>
    <property type="match status" value="1"/>
</dbReference>
<dbReference type="Pfam" id="PF08246">
    <property type="entry name" value="Inhibitor_I29"/>
    <property type="match status" value="1"/>
</dbReference>